<protein>
    <submittedName>
        <fullName evidence="1">Uncharacterized protein</fullName>
    </submittedName>
</protein>
<dbReference type="AlphaFoldDB" id="A0A6J4LIF5"/>
<reference evidence="1" key="1">
    <citation type="submission" date="2020-02" db="EMBL/GenBank/DDBJ databases">
        <authorList>
            <person name="Meier V. D."/>
        </authorList>
    </citation>
    <scope>NUCLEOTIDE SEQUENCE</scope>
    <source>
        <strain evidence="1">AVDCRST_MAG84</strain>
    </source>
</reference>
<accession>A0A6J4LIF5</accession>
<dbReference type="EMBL" id="CADCTZ010000321">
    <property type="protein sequence ID" value="CAA9332511.1"/>
    <property type="molecule type" value="Genomic_DNA"/>
</dbReference>
<name>A0A6J4LIF5_9CYAN</name>
<organism evidence="1">
    <name type="scientific">uncultured Microcoleus sp</name>
    <dbReference type="NCBI Taxonomy" id="259945"/>
    <lineage>
        <taxon>Bacteria</taxon>
        <taxon>Bacillati</taxon>
        <taxon>Cyanobacteriota</taxon>
        <taxon>Cyanophyceae</taxon>
        <taxon>Oscillatoriophycideae</taxon>
        <taxon>Oscillatoriales</taxon>
        <taxon>Microcoleaceae</taxon>
        <taxon>Microcoleus</taxon>
        <taxon>environmental samples</taxon>
    </lineage>
</organism>
<sequence length="86" mass="9615">MTQNGYQQGFAANPGAIAYQKRLYPWAIAKLMPSMQRTIVGRFRSRSDADGHLLCLRQLMPQTTLVVVFDLQPDLEVPIAAPTAIR</sequence>
<proteinExistence type="predicted"/>
<evidence type="ECO:0000313" key="1">
    <source>
        <dbReference type="EMBL" id="CAA9332511.1"/>
    </source>
</evidence>
<gene>
    <name evidence="1" type="ORF">AVDCRST_MAG84-1940</name>
</gene>